<dbReference type="EMBL" id="JAUSQZ010000001">
    <property type="protein sequence ID" value="MDP9825039.1"/>
    <property type="molecule type" value="Genomic_DNA"/>
</dbReference>
<dbReference type="Proteomes" id="UP001235712">
    <property type="component" value="Unassembled WGS sequence"/>
</dbReference>
<dbReference type="PANTHER" id="PTHR35883">
    <property type="entry name" value="CYCLIC AMP-INDUCIBLE PROTEIN BP74-RELATED"/>
    <property type="match status" value="1"/>
</dbReference>
<dbReference type="InterPro" id="IPR056422">
    <property type="entry name" value="BP74_N"/>
</dbReference>
<dbReference type="RefSeq" id="WP_307238411.1">
    <property type="nucleotide sequence ID" value="NZ_JAUSQZ010000001.1"/>
</dbReference>
<organism evidence="2 3">
    <name type="scientific">Kineosporia succinea</name>
    <dbReference type="NCBI Taxonomy" id="84632"/>
    <lineage>
        <taxon>Bacteria</taxon>
        <taxon>Bacillati</taxon>
        <taxon>Actinomycetota</taxon>
        <taxon>Actinomycetes</taxon>
        <taxon>Kineosporiales</taxon>
        <taxon>Kineosporiaceae</taxon>
        <taxon>Kineosporia</taxon>
    </lineage>
</organism>
<evidence type="ECO:0000313" key="3">
    <source>
        <dbReference type="Proteomes" id="UP001235712"/>
    </source>
</evidence>
<comment type="caution">
    <text evidence="2">The sequence shown here is derived from an EMBL/GenBank/DDBJ whole genome shotgun (WGS) entry which is preliminary data.</text>
</comment>
<gene>
    <name evidence="2" type="ORF">J2S57_000788</name>
</gene>
<dbReference type="InterPro" id="IPR053344">
    <property type="entry name" value="cAMP-inducible_BP74-like"/>
</dbReference>
<dbReference type="PANTHER" id="PTHR35883:SF1">
    <property type="entry name" value="CALMODULIN-BINDING PROTEIN CAM-BP15-RELATED"/>
    <property type="match status" value="1"/>
</dbReference>
<evidence type="ECO:0000313" key="2">
    <source>
        <dbReference type="EMBL" id="MDP9825039.1"/>
    </source>
</evidence>
<name>A0ABT9NX83_9ACTN</name>
<feature type="domain" description="BP74 N-terminal" evidence="1">
    <location>
        <begin position="2"/>
        <end position="113"/>
    </location>
</feature>
<proteinExistence type="predicted"/>
<evidence type="ECO:0000259" key="1">
    <source>
        <dbReference type="Pfam" id="PF23621"/>
    </source>
</evidence>
<dbReference type="Pfam" id="PF23621">
    <property type="entry name" value="BP74_N"/>
    <property type="match status" value="1"/>
</dbReference>
<protein>
    <recommendedName>
        <fullName evidence="1">BP74 N-terminal domain-containing protein</fullName>
    </recommendedName>
</protein>
<sequence length="114" mass="13050">MALFAFQQHSGPGEFIFELTDEGKISKARKILSGDETSEVHVMGRFRKQRKDYNPHFSYHLDPDTVVFFSYAIEVCDANMNYVEDHLDEAGGAFLPGAYWCPWDSRLVREVTPA</sequence>
<accession>A0ABT9NX83</accession>
<reference evidence="2 3" key="1">
    <citation type="submission" date="2023-07" db="EMBL/GenBank/DDBJ databases">
        <title>Sequencing the genomes of 1000 actinobacteria strains.</title>
        <authorList>
            <person name="Klenk H.-P."/>
        </authorList>
    </citation>
    <scope>NUCLEOTIDE SEQUENCE [LARGE SCALE GENOMIC DNA]</scope>
    <source>
        <strain evidence="2 3">DSM 44388</strain>
    </source>
</reference>
<keyword evidence="3" id="KW-1185">Reference proteome</keyword>